<dbReference type="PANTHER" id="PTHR35218:SF9">
    <property type="entry name" value="ENDONUCLEASE_EXONUCLEASE_PHOSPHATASE DOMAIN-CONTAINING PROTEIN"/>
    <property type="match status" value="1"/>
</dbReference>
<dbReference type="InterPro" id="IPR036691">
    <property type="entry name" value="Endo/exonu/phosph_ase_sf"/>
</dbReference>
<feature type="region of interest" description="Disordered" evidence="2">
    <location>
        <begin position="238"/>
        <end position="265"/>
    </location>
</feature>
<dbReference type="InterPro" id="IPR005135">
    <property type="entry name" value="Endo/exonuclease/phosphatase"/>
</dbReference>
<dbReference type="Gene3D" id="3.60.10.10">
    <property type="entry name" value="Endonuclease/exonuclease/phosphatase"/>
    <property type="match status" value="1"/>
</dbReference>
<dbReference type="InterPro" id="IPR001878">
    <property type="entry name" value="Znf_CCHC"/>
</dbReference>
<dbReference type="InterPro" id="IPR025836">
    <property type="entry name" value="Zn_knuckle_CX2CX4HX4C"/>
</dbReference>
<dbReference type="PROSITE" id="PS50158">
    <property type="entry name" value="ZF_CCHC"/>
    <property type="match status" value="1"/>
</dbReference>
<keyword evidence="1" id="KW-0863">Zinc-finger</keyword>
<sequence length="1090" mass="122144">MTTENAKLISAHLETLHKIDLNEKGSISMGKYLRLRVEIEAYAPLKCGFLMDQSPLSDTWFDFKYERLSDFCFHCGRLGHLQTECHFEPPTEQDLKWDVGPKGYGPWLQADPTEQKSSRLKEIISGPRNTTQDYEARVNQTAAQPSQNHLLRDSNLHHLHKASPSSLPNIPTNPRSELLHPHQTPLPSPSLTITTTDSQIYVPITQTSTQITNPKHQNLNQAAITPPQTIVTTDLPPHQEEGHPMTTDSHSSSMLIDTPTNPKSLTEEAGHPMPLNPPMLVLSWNCRGLARLAAYRSLRALVRINNPDCIFLMETKSSLETMQEVTNSLGFSHAVFVPPVGTAGGLCFGWKPGVDIEPTSQNQNLINLLVFSDPPNKPWMLSAIYGPPYKKKKRKFWEDMHQTASSFFGPWLCFGDFNEVLNQNGEPFSPEHQFTTSLPHPQTITLSSSIHLALNPPILNLFVSKPFGLEMVAARKLSIMLGITWSSAPPLFKFVKKLKATKKDLIWWNKNCFGHLQSRNKSLSEAINSIQQLDPTESNLQKEKTLTWEFNENLRREELLWKQKSRVQWLTNEDNVLLCAIPTAAEIKQTLFSIGSDKSPGPDGMSALFYKHYWEVINQDLIEAVTSFFTRGHILTEINHTFITLIPKSDKAAKKSKLLSQAARTTLIANVAASIPSYTMSSLLLPKSICNKIDSTLRGFWWGASPGKNHMCLKSWKFEQKAMESILKSRPLLSKGLCMKIGDGQHTPIWDTPWIPTLENFIPAPSSTAHPTIYRVAELIDPDTFQWDRVKSAYLTDQKERFNSSGPLAKSDWNSLWKAKISPRHKLLLWKIAWDILPTKTILAARIPEIDTTCHLCNDQEESALHIFTQCPITLSIWLTSSWPIHPNRLPLSSISDWIWFHRNKMLKSDQSSPSLSTPIPSSPTPPLPPPHFLPRKSIKPSFSINKLGSSLSQYPNLPTHKPWSPPPYLGWHKINFDAAVRPNNVFLAAICRNHLGKITHAWINVEVHGDALWAEAKAGLFAVSSALNAGFSCCSFSHVHRSANVLAHSLAAWAPFCNCPGAIPISSLPAYVIQADLVDGSGPSTPPFS</sequence>
<keyword evidence="1" id="KW-0479">Metal-binding</keyword>
<dbReference type="EMBL" id="OIVN01006117">
    <property type="protein sequence ID" value="SPD25459.1"/>
    <property type="molecule type" value="Genomic_DNA"/>
</dbReference>
<gene>
    <name evidence="4" type="ORF">FSB_LOCUS53341</name>
</gene>
<accession>A0A2N9IMW7</accession>
<protein>
    <recommendedName>
        <fullName evidence="3">CCHC-type domain-containing protein</fullName>
    </recommendedName>
</protein>
<reference evidence="4" key="1">
    <citation type="submission" date="2018-02" db="EMBL/GenBank/DDBJ databases">
        <authorList>
            <person name="Cohen D.B."/>
            <person name="Kent A.D."/>
        </authorList>
    </citation>
    <scope>NUCLEOTIDE SEQUENCE</scope>
</reference>
<feature type="compositionally biased region" description="Polar residues" evidence="2">
    <location>
        <begin position="163"/>
        <end position="175"/>
    </location>
</feature>
<evidence type="ECO:0000313" key="4">
    <source>
        <dbReference type="EMBL" id="SPD25459.1"/>
    </source>
</evidence>
<keyword evidence="1" id="KW-0862">Zinc</keyword>
<proteinExistence type="predicted"/>
<feature type="compositionally biased region" description="Polar residues" evidence="2">
    <location>
        <begin position="246"/>
        <end position="264"/>
    </location>
</feature>
<dbReference type="InterPro" id="IPR026960">
    <property type="entry name" value="RVT-Znf"/>
</dbReference>
<organism evidence="4">
    <name type="scientific">Fagus sylvatica</name>
    <name type="common">Beechnut</name>
    <dbReference type="NCBI Taxonomy" id="28930"/>
    <lineage>
        <taxon>Eukaryota</taxon>
        <taxon>Viridiplantae</taxon>
        <taxon>Streptophyta</taxon>
        <taxon>Embryophyta</taxon>
        <taxon>Tracheophyta</taxon>
        <taxon>Spermatophyta</taxon>
        <taxon>Magnoliopsida</taxon>
        <taxon>eudicotyledons</taxon>
        <taxon>Gunneridae</taxon>
        <taxon>Pentapetalae</taxon>
        <taxon>rosids</taxon>
        <taxon>fabids</taxon>
        <taxon>Fagales</taxon>
        <taxon>Fagaceae</taxon>
        <taxon>Fagus</taxon>
    </lineage>
</organism>
<dbReference type="GO" id="GO:0003824">
    <property type="term" value="F:catalytic activity"/>
    <property type="evidence" value="ECO:0007669"/>
    <property type="project" value="InterPro"/>
</dbReference>
<feature type="region of interest" description="Disordered" evidence="2">
    <location>
        <begin position="159"/>
        <end position="184"/>
    </location>
</feature>
<evidence type="ECO:0000256" key="2">
    <source>
        <dbReference type="SAM" id="MobiDB-lite"/>
    </source>
</evidence>
<feature type="domain" description="CCHC-type" evidence="3">
    <location>
        <begin position="72"/>
        <end position="85"/>
    </location>
</feature>
<dbReference type="GO" id="GO:0003676">
    <property type="term" value="F:nucleic acid binding"/>
    <property type="evidence" value="ECO:0007669"/>
    <property type="project" value="InterPro"/>
</dbReference>
<name>A0A2N9IMW7_FAGSY</name>
<dbReference type="SUPFAM" id="SSF56219">
    <property type="entry name" value="DNase I-like"/>
    <property type="match status" value="1"/>
</dbReference>
<dbReference type="GO" id="GO:0008270">
    <property type="term" value="F:zinc ion binding"/>
    <property type="evidence" value="ECO:0007669"/>
    <property type="project" value="UniProtKB-KW"/>
</dbReference>
<evidence type="ECO:0000256" key="1">
    <source>
        <dbReference type="PROSITE-ProRule" id="PRU00047"/>
    </source>
</evidence>
<dbReference type="Pfam" id="PF13966">
    <property type="entry name" value="zf-RVT"/>
    <property type="match status" value="1"/>
</dbReference>
<dbReference type="Pfam" id="PF03372">
    <property type="entry name" value="Exo_endo_phos"/>
    <property type="match status" value="1"/>
</dbReference>
<dbReference type="AlphaFoldDB" id="A0A2N9IMW7"/>
<dbReference type="Pfam" id="PF14392">
    <property type="entry name" value="zf-CCHC_4"/>
    <property type="match status" value="1"/>
</dbReference>
<dbReference type="PANTHER" id="PTHR35218">
    <property type="entry name" value="RNASE H DOMAIN-CONTAINING PROTEIN"/>
    <property type="match status" value="1"/>
</dbReference>
<evidence type="ECO:0000259" key="3">
    <source>
        <dbReference type="PROSITE" id="PS50158"/>
    </source>
</evidence>